<dbReference type="SUPFAM" id="SSF56399">
    <property type="entry name" value="ADP-ribosylation"/>
    <property type="match status" value="1"/>
</dbReference>
<organism evidence="2 3">
    <name type="scientific">Armillaria tabescens</name>
    <name type="common">Ringless honey mushroom</name>
    <name type="synonym">Agaricus tabescens</name>
    <dbReference type="NCBI Taxonomy" id="1929756"/>
    <lineage>
        <taxon>Eukaryota</taxon>
        <taxon>Fungi</taxon>
        <taxon>Dikarya</taxon>
        <taxon>Basidiomycota</taxon>
        <taxon>Agaricomycotina</taxon>
        <taxon>Agaricomycetes</taxon>
        <taxon>Agaricomycetidae</taxon>
        <taxon>Agaricales</taxon>
        <taxon>Marasmiineae</taxon>
        <taxon>Physalacriaceae</taxon>
        <taxon>Desarmillaria</taxon>
    </lineage>
</organism>
<feature type="domain" description="Pierisin-like" evidence="1">
    <location>
        <begin position="49"/>
        <end position="115"/>
    </location>
</feature>
<reference evidence="2" key="1">
    <citation type="submission" date="2023-06" db="EMBL/GenBank/DDBJ databases">
        <authorList>
            <consortium name="Lawrence Berkeley National Laboratory"/>
            <person name="Ahrendt S."/>
            <person name="Sahu N."/>
            <person name="Indic B."/>
            <person name="Wong-Bajracharya J."/>
            <person name="Merenyi Z."/>
            <person name="Ke H.-M."/>
            <person name="Monk M."/>
            <person name="Kocsube S."/>
            <person name="Drula E."/>
            <person name="Lipzen A."/>
            <person name="Balint B."/>
            <person name="Henrissat B."/>
            <person name="Andreopoulos B."/>
            <person name="Martin F.M."/>
            <person name="Harder C.B."/>
            <person name="Rigling D."/>
            <person name="Ford K.L."/>
            <person name="Foster G.D."/>
            <person name="Pangilinan J."/>
            <person name="Papanicolaou A."/>
            <person name="Barry K."/>
            <person name="LaButti K."/>
            <person name="Viragh M."/>
            <person name="Koriabine M."/>
            <person name="Yan M."/>
            <person name="Riley R."/>
            <person name="Champramary S."/>
            <person name="Plett K.L."/>
            <person name="Tsai I.J."/>
            <person name="Slot J."/>
            <person name="Sipos G."/>
            <person name="Plett J."/>
            <person name="Nagy L.G."/>
            <person name="Grigoriev I.V."/>
        </authorList>
    </citation>
    <scope>NUCLEOTIDE SEQUENCE</scope>
    <source>
        <strain evidence="2">CCBAS 213</strain>
    </source>
</reference>
<dbReference type="InterPro" id="IPR054695">
    <property type="entry name" value="Pierisin-like_dom"/>
</dbReference>
<dbReference type="AlphaFoldDB" id="A0AA39MLK2"/>
<evidence type="ECO:0000259" key="1">
    <source>
        <dbReference type="Pfam" id="PF22596"/>
    </source>
</evidence>
<dbReference type="EMBL" id="JAUEPS010000100">
    <property type="protein sequence ID" value="KAK0438169.1"/>
    <property type="molecule type" value="Genomic_DNA"/>
</dbReference>
<dbReference type="GeneID" id="85362110"/>
<dbReference type="Pfam" id="PF22596">
    <property type="entry name" value="Scabin-like"/>
    <property type="match status" value="1"/>
</dbReference>
<comment type="caution">
    <text evidence="2">The sequence shown here is derived from an EMBL/GenBank/DDBJ whole genome shotgun (WGS) entry which is preliminary data.</text>
</comment>
<keyword evidence="3" id="KW-1185">Reference proteome</keyword>
<evidence type="ECO:0000313" key="3">
    <source>
        <dbReference type="Proteomes" id="UP001175211"/>
    </source>
</evidence>
<gene>
    <name evidence="2" type="ORF">EV420DRAFT_1651551</name>
</gene>
<dbReference type="Proteomes" id="UP001175211">
    <property type="component" value="Unassembled WGS sequence"/>
</dbReference>
<accession>A0AA39MLK2</accession>
<name>A0AA39MLK2_ARMTA</name>
<protein>
    <recommendedName>
        <fullName evidence="1">Pierisin-like domain-containing protein</fullName>
    </recommendedName>
</protein>
<dbReference type="RefSeq" id="XP_060322849.1">
    <property type="nucleotide sequence ID" value="XM_060478562.1"/>
</dbReference>
<evidence type="ECO:0000313" key="2">
    <source>
        <dbReference type="EMBL" id="KAK0438169.1"/>
    </source>
</evidence>
<dbReference type="Gene3D" id="3.90.210.10">
    <property type="entry name" value="Heat-Labile Enterotoxin, subunit A"/>
    <property type="match status" value="1"/>
</dbReference>
<sequence>MPPLSGTSPPLPSGSSAGTLCTPIDAFWNGFQPWVSPSNGNFPDEAFTSVTTRHRFEYEIFAYGGIDVNHVLGDGHQYANQHEIAFPGGIRREFIRTAREYSGTQLVRIWDNPRFDNELNPRGHIPPLEALPPPIRGIPVPSSSSLSTTERRTPMVAQDKMSCAAAVPPVVATISCVWLETADVDDTLSIKPIPRLSSAAVLHPLPPWTGLLLLWEPLCLSSGRARHDGRHDRVRATIC</sequence>
<proteinExistence type="predicted"/>